<organism evidence="1 2">
    <name type="scientific">Anaerovibrio slackiae</name>
    <dbReference type="NCBI Taxonomy" id="2652309"/>
    <lineage>
        <taxon>Bacteria</taxon>
        <taxon>Bacillati</taxon>
        <taxon>Bacillota</taxon>
        <taxon>Negativicutes</taxon>
        <taxon>Selenomonadales</taxon>
        <taxon>Selenomonadaceae</taxon>
        <taxon>Anaerovibrio</taxon>
    </lineage>
</organism>
<name>A0A6I2UES7_9FIRM</name>
<evidence type="ECO:0000313" key="2">
    <source>
        <dbReference type="Proteomes" id="UP000433181"/>
    </source>
</evidence>
<dbReference type="Proteomes" id="UP000433181">
    <property type="component" value="Unassembled WGS sequence"/>
</dbReference>
<reference evidence="1 2" key="1">
    <citation type="submission" date="2019-08" db="EMBL/GenBank/DDBJ databases">
        <title>In-depth cultivation of the pig gut microbiome towards novel bacterial diversity and tailored functional studies.</title>
        <authorList>
            <person name="Wylensek D."/>
            <person name="Hitch T.C.A."/>
            <person name="Clavel T."/>
        </authorList>
    </citation>
    <scope>NUCLEOTIDE SEQUENCE [LARGE SCALE GENOMIC DNA]</scope>
    <source>
        <strain evidence="1 2">WCA-693-APC-5D-A</strain>
    </source>
</reference>
<dbReference type="EMBL" id="VUNR01000018">
    <property type="protein sequence ID" value="MSU09227.1"/>
    <property type="molecule type" value="Genomic_DNA"/>
</dbReference>
<sequence>MAAEHNLADSVGVDRFAHFGISYVINDQLKRNAGFNDFWAAATTLAIGAAKEKWIDKQWDNGDFAADCAGVLFYQIKF</sequence>
<protein>
    <submittedName>
        <fullName evidence="1">Uncharacterized protein</fullName>
    </submittedName>
</protein>
<dbReference type="AlphaFoldDB" id="A0A6I2UES7"/>
<keyword evidence="2" id="KW-1185">Reference proteome</keyword>
<accession>A0A6I2UES7</accession>
<evidence type="ECO:0000313" key="1">
    <source>
        <dbReference type="EMBL" id="MSU09227.1"/>
    </source>
</evidence>
<dbReference type="RefSeq" id="WP_154407395.1">
    <property type="nucleotide sequence ID" value="NZ_VUNR01000018.1"/>
</dbReference>
<comment type="caution">
    <text evidence="1">The sequence shown here is derived from an EMBL/GenBank/DDBJ whole genome shotgun (WGS) entry which is preliminary data.</text>
</comment>
<proteinExistence type="predicted"/>
<dbReference type="GeneID" id="96779165"/>
<gene>
    <name evidence="1" type="ORF">FYJ84_09545</name>
</gene>